<sequence>MAQDISQLAQKFQDRYGKLERQIKDMTMVQEITLVSKDGNIISDATYCYKGDKFRLDTKVNASQEKGMKMETTILFDGTDMWMIAPFMGKKKLSEKDQAKYQKDRSWKWWADLVKNGKITGTEKIGDRNCYIIEYVSGQKEDQVPFDRIWIDADNLVQVKAEMTVEKKKKAFALYSDFRKVIGNWVMPFKTELFYEKDKQPISTIIVKSVDINKGVDDALFVIGKSEKKAGFKDMFKGMVPGGE</sequence>
<dbReference type="Proteomes" id="UP000177230">
    <property type="component" value="Unassembled WGS sequence"/>
</dbReference>
<dbReference type="Pfam" id="PF17131">
    <property type="entry name" value="LolA_like"/>
    <property type="match status" value="1"/>
</dbReference>
<evidence type="ECO:0000259" key="1">
    <source>
        <dbReference type="Pfam" id="PF17131"/>
    </source>
</evidence>
<dbReference type="SUPFAM" id="SSF89392">
    <property type="entry name" value="Prokaryotic lipoproteins and lipoprotein localization factors"/>
    <property type="match status" value="1"/>
</dbReference>
<proteinExistence type="predicted"/>
<dbReference type="InterPro" id="IPR029046">
    <property type="entry name" value="LolA/LolB/LppX"/>
</dbReference>
<dbReference type="InterPro" id="IPR033399">
    <property type="entry name" value="TP_0789-like"/>
</dbReference>
<comment type="caution">
    <text evidence="2">The sequence shown here is derived from an EMBL/GenBank/DDBJ whole genome shotgun (WGS) entry which is preliminary data.</text>
</comment>
<organism evidence="2 3">
    <name type="scientific">Candidatus Edwardsbacteria bacterium GWF2_54_11</name>
    <dbReference type="NCBI Taxonomy" id="1817851"/>
    <lineage>
        <taxon>Bacteria</taxon>
        <taxon>Candidatus Edwardsiibacteriota</taxon>
    </lineage>
</organism>
<evidence type="ECO:0000313" key="2">
    <source>
        <dbReference type="EMBL" id="OGF13146.1"/>
    </source>
</evidence>
<dbReference type="AlphaFoldDB" id="A0A1F5RFE6"/>
<reference evidence="2 3" key="1">
    <citation type="journal article" date="2016" name="Nat. Commun.">
        <title>Thousands of microbial genomes shed light on interconnected biogeochemical processes in an aquifer system.</title>
        <authorList>
            <person name="Anantharaman K."/>
            <person name="Brown C.T."/>
            <person name="Hug L.A."/>
            <person name="Sharon I."/>
            <person name="Castelle C.J."/>
            <person name="Probst A.J."/>
            <person name="Thomas B.C."/>
            <person name="Singh A."/>
            <person name="Wilkins M.J."/>
            <person name="Karaoz U."/>
            <person name="Brodie E.L."/>
            <person name="Williams K.H."/>
            <person name="Hubbard S.S."/>
            <person name="Banfield J.F."/>
        </authorList>
    </citation>
    <scope>NUCLEOTIDE SEQUENCE [LARGE SCALE GENOMIC DNA]</scope>
</reference>
<accession>A0A1F5RFE6</accession>
<name>A0A1F5RFE6_9BACT</name>
<evidence type="ECO:0000313" key="3">
    <source>
        <dbReference type="Proteomes" id="UP000177230"/>
    </source>
</evidence>
<feature type="domain" description="Uncharacterized protein TP-0789" evidence="1">
    <location>
        <begin position="116"/>
        <end position="221"/>
    </location>
</feature>
<dbReference type="Gene3D" id="2.50.20.10">
    <property type="entry name" value="Lipoprotein localisation LolA/LolB/LppX"/>
    <property type="match status" value="1"/>
</dbReference>
<dbReference type="EMBL" id="MFFM01000025">
    <property type="protein sequence ID" value="OGF13146.1"/>
    <property type="molecule type" value="Genomic_DNA"/>
</dbReference>
<protein>
    <recommendedName>
        <fullName evidence="1">Uncharacterized protein TP-0789 domain-containing protein</fullName>
    </recommendedName>
</protein>
<gene>
    <name evidence="2" type="ORF">A2024_12290</name>
</gene>